<dbReference type="GeneID" id="63862259"/>
<keyword evidence="2" id="KW-1185">Reference proteome</keyword>
<dbReference type="AlphaFoldDB" id="A0A8G1RRK0"/>
<dbReference type="EMBL" id="KZ824650">
    <property type="protein sequence ID" value="RAK76241.1"/>
    <property type="molecule type" value="Genomic_DNA"/>
</dbReference>
<organism evidence="1 2">
    <name type="scientific">Aspergillus fijiensis CBS 313.89</name>
    <dbReference type="NCBI Taxonomy" id="1448319"/>
    <lineage>
        <taxon>Eukaryota</taxon>
        <taxon>Fungi</taxon>
        <taxon>Dikarya</taxon>
        <taxon>Ascomycota</taxon>
        <taxon>Pezizomycotina</taxon>
        <taxon>Eurotiomycetes</taxon>
        <taxon>Eurotiomycetidae</taxon>
        <taxon>Eurotiales</taxon>
        <taxon>Aspergillaceae</taxon>
        <taxon>Aspergillus</taxon>
    </lineage>
</organism>
<dbReference type="RefSeq" id="XP_040800251.1">
    <property type="nucleotide sequence ID" value="XM_040944926.1"/>
</dbReference>
<gene>
    <name evidence="1" type="ORF">BO72DRAFT_449026</name>
</gene>
<reference evidence="1 2" key="1">
    <citation type="submission" date="2018-02" db="EMBL/GenBank/DDBJ databases">
        <title>The genomes of Aspergillus section Nigri reveals drivers in fungal speciation.</title>
        <authorList>
            <consortium name="DOE Joint Genome Institute"/>
            <person name="Vesth T.C."/>
            <person name="Nybo J."/>
            <person name="Theobald S."/>
            <person name="Brandl J."/>
            <person name="Frisvad J.C."/>
            <person name="Nielsen K.F."/>
            <person name="Lyhne E.K."/>
            <person name="Kogle M.E."/>
            <person name="Kuo A."/>
            <person name="Riley R."/>
            <person name="Clum A."/>
            <person name="Nolan M."/>
            <person name="Lipzen A."/>
            <person name="Salamov A."/>
            <person name="Henrissat B."/>
            <person name="Wiebenga A."/>
            <person name="De vries R.P."/>
            <person name="Grigoriev I.V."/>
            <person name="Mortensen U.H."/>
            <person name="Andersen M.R."/>
            <person name="Baker S.E."/>
        </authorList>
    </citation>
    <scope>NUCLEOTIDE SEQUENCE [LARGE SCALE GENOMIC DNA]</scope>
    <source>
        <strain evidence="1 2">CBS 313.89</strain>
    </source>
</reference>
<evidence type="ECO:0000313" key="2">
    <source>
        <dbReference type="Proteomes" id="UP000249789"/>
    </source>
</evidence>
<proteinExistence type="predicted"/>
<evidence type="ECO:0000313" key="1">
    <source>
        <dbReference type="EMBL" id="RAK76241.1"/>
    </source>
</evidence>
<accession>A0A8G1RRK0</accession>
<protein>
    <submittedName>
        <fullName evidence="1">Uncharacterized protein</fullName>
    </submittedName>
</protein>
<dbReference type="Proteomes" id="UP000249789">
    <property type="component" value="Unassembled WGS sequence"/>
</dbReference>
<name>A0A8G1RRK0_9EURO</name>
<dbReference type="VEuPathDB" id="FungiDB:BO72DRAFT_449026"/>
<sequence length="72" mass="7970">MRFALPCLKGVSCAKLTSGFAGLARIRERADCDMGKARYLRGGHLIVCMSSPWVTYLFSRRFSEIEVAGAKI</sequence>